<dbReference type="EMBL" id="NBCO01000164">
    <property type="protein sequence ID" value="ORC80402.1"/>
    <property type="molecule type" value="Genomic_DNA"/>
</dbReference>
<dbReference type="VEuPathDB" id="TriTrypDB:TM35_001641030"/>
<evidence type="ECO:0000256" key="1">
    <source>
        <dbReference type="SAM" id="SignalP"/>
    </source>
</evidence>
<accession>A0A1X0NDW6</accession>
<feature type="chain" id="PRO_5012959001" description="Hemagluttinin family protein" evidence="1">
    <location>
        <begin position="28"/>
        <end position="379"/>
    </location>
</feature>
<dbReference type="Proteomes" id="UP000192257">
    <property type="component" value="Unassembled WGS sequence"/>
</dbReference>
<evidence type="ECO:0000313" key="2">
    <source>
        <dbReference type="EMBL" id="ORC80402.1"/>
    </source>
</evidence>
<keyword evidence="3" id="KW-1185">Reference proteome</keyword>
<dbReference type="OrthoDB" id="252919at2759"/>
<dbReference type="AlphaFoldDB" id="A0A1X0NDW6"/>
<comment type="caution">
    <text evidence="2">The sequence shown here is derived from an EMBL/GenBank/DDBJ whole genome shotgun (WGS) entry which is preliminary data.</text>
</comment>
<proteinExistence type="predicted"/>
<evidence type="ECO:0008006" key="4">
    <source>
        <dbReference type="Google" id="ProtNLM"/>
    </source>
</evidence>
<organism evidence="2 3">
    <name type="scientific">Trypanosoma theileri</name>
    <dbReference type="NCBI Taxonomy" id="67003"/>
    <lineage>
        <taxon>Eukaryota</taxon>
        <taxon>Discoba</taxon>
        <taxon>Euglenozoa</taxon>
        <taxon>Kinetoplastea</taxon>
        <taxon>Metakinetoplastina</taxon>
        <taxon>Trypanosomatida</taxon>
        <taxon>Trypanosomatidae</taxon>
        <taxon>Trypanosoma</taxon>
    </lineage>
</organism>
<name>A0A1X0NDW6_9TRYP</name>
<protein>
    <recommendedName>
        <fullName evidence="4">Hemagluttinin family protein</fullName>
    </recommendedName>
</protein>
<evidence type="ECO:0000313" key="3">
    <source>
        <dbReference type="Proteomes" id="UP000192257"/>
    </source>
</evidence>
<dbReference type="RefSeq" id="XP_028876764.1">
    <property type="nucleotide sequence ID" value="XM_029031945.1"/>
</dbReference>
<gene>
    <name evidence="2" type="ORF">TM35_001641030</name>
</gene>
<reference evidence="2 3" key="1">
    <citation type="submission" date="2017-03" db="EMBL/GenBank/DDBJ databases">
        <title>An alternative strategy for trypanosome survival in the mammalian bloodstream revealed through genome and transcriptome analysis of the ubiquitous bovine parasite Trypanosoma (Megatrypanum) theileri.</title>
        <authorList>
            <person name="Kelly S."/>
            <person name="Ivens A."/>
            <person name="Mott A."/>
            <person name="O'Neill E."/>
            <person name="Emms D."/>
            <person name="Macleod O."/>
            <person name="Voorheis P."/>
            <person name="Matthews J."/>
            <person name="Matthews K."/>
            <person name="Carrington M."/>
        </authorList>
    </citation>
    <scope>NUCLEOTIDE SEQUENCE [LARGE SCALE GENOMIC DNA]</scope>
    <source>
        <strain evidence="2">Edinburgh</strain>
    </source>
</reference>
<sequence>MRSLPHRFTLLLCVLLHIVALSDVAEAAVTFTPTNVVQLSLYQMAQLRFTSNLLVGEPPIRVGDSFYFIIDAGNSTNCSEGGGGGATNNFTVASADADGYTGLASITVRSTVFTVGSKYVICYVSDKGAVLVRRDGSSGNDTLQVWPAIYSTLQLQPGSVAGGQGPVNLTMQESSQEGRPVNQGFLGGLQAPFLIPCGGNAVVNCTAPDSLAEVCASLIFSGIPLGNLRGIGTPNVTGSFTAPYVPNADGYAVCVPVCYSSSGGCGATANISYTVVVTAENPVAGFVVKLDEANPSVYTVTPTAPQAHEHGYMLLTGTNLSERDEIRVIREDSRCTSGAASLLPNLELGDVTVVNATTVNVTFLAKELISSPQRGRVCY</sequence>
<keyword evidence="1" id="KW-0732">Signal</keyword>
<feature type="signal peptide" evidence="1">
    <location>
        <begin position="1"/>
        <end position="27"/>
    </location>
</feature>
<dbReference type="GeneID" id="39991725"/>
<feature type="non-terminal residue" evidence="2">
    <location>
        <position position="379"/>
    </location>
</feature>
<dbReference type="STRING" id="67003.A0A1X0NDW6"/>